<name>A0A2H0Y1N1_UNCSA</name>
<dbReference type="EMBL" id="PEYM01000054">
    <property type="protein sequence ID" value="PIS30470.1"/>
    <property type="molecule type" value="Genomic_DNA"/>
</dbReference>
<organism evidence="1 2">
    <name type="scientific">Candidatus Saganbacteria bacterium CG08_land_8_20_14_0_20_45_16</name>
    <dbReference type="NCBI Taxonomy" id="2014293"/>
    <lineage>
        <taxon>Bacteria</taxon>
        <taxon>Bacillati</taxon>
        <taxon>Saganbacteria</taxon>
    </lineage>
</organism>
<accession>A0A2H0Y1N1</accession>
<dbReference type="SUPFAM" id="SSF49313">
    <property type="entry name" value="Cadherin-like"/>
    <property type="match status" value="1"/>
</dbReference>
<gene>
    <name evidence="1" type="ORF">COT42_02795</name>
</gene>
<dbReference type="AlphaFoldDB" id="A0A2H0Y1N1"/>
<evidence type="ECO:0008006" key="3">
    <source>
        <dbReference type="Google" id="ProtNLM"/>
    </source>
</evidence>
<comment type="caution">
    <text evidence="1">The sequence shown here is derived from an EMBL/GenBank/DDBJ whole genome shotgun (WGS) entry which is preliminary data.</text>
</comment>
<proteinExistence type="predicted"/>
<dbReference type="Proteomes" id="UP000231343">
    <property type="component" value="Unassembled WGS sequence"/>
</dbReference>
<protein>
    <recommendedName>
        <fullName evidence="3">FlgD Ig-like domain-containing protein</fullName>
    </recommendedName>
</protein>
<dbReference type="GO" id="GO:0005509">
    <property type="term" value="F:calcium ion binding"/>
    <property type="evidence" value="ECO:0007669"/>
    <property type="project" value="InterPro"/>
</dbReference>
<dbReference type="Gene3D" id="2.60.40.4070">
    <property type="match status" value="1"/>
</dbReference>
<sequence>MAFVIEIKGIGPAEPRPVFSFAGLPAVNPLIFDQDSRLLLWIPGSTEVGSYQLKIIAADTFGHQLAAASTLIKVLPQSEVVPLPKGWEQLGVVDKYLLGRKLFSAANLLFMTIAANSDYQIEVRLKDSEDQECILVFLPQNGMPRVDKRKKRAEIMLGAEYRSDKPRILKRDLYEDLFDYLGLVLKKIVVIRVIGDYQLPDLALFNSNGLIKQTGIKNIYLPELNFSVDDRFYVDSLYSDKNPMLIADAPTIKIDFTSQAGLIWRSALLTIDDTFYSAAKGDFTKIVVKPMESSPTFGVDYALYELMVPAQHPLAFGQHHLVFEVSTAYGLVVTREVYARVVTLPAQVEGQTMVFPSPFNLMRDKELRVQYKLTQSTNIDLAVFGVDGSITMKKSFVMGENGGQRGLNTVVWDGHGPSGSPLPNGIYTGVIIDRAQNRVLEKFKITIFN</sequence>
<reference evidence="1 2" key="1">
    <citation type="submission" date="2017-09" db="EMBL/GenBank/DDBJ databases">
        <title>Depth-based differentiation of microbial function through sediment-hosted aquifers and enrichment of novel symbionts in the deep terrestrial subsurface.</title>
        <authorList>
            <person name="Probst A.J."/>
            <person name="Ladd B."/>
            <person name="Jarett J.K."/>
            <person name="Geller-Mcgrath D.E."/>
            <person name="Sieber C.M."/>
            <person name="Emerson J.B."/>
            <person name="Anantharaman K."/>
            <person name="Thomas B.C."/>
            <person name="Malmstrom R."/>
            <person name="Stieglmeier M."/>
            <person name="Klingl A."/>
            <person name="Woyke T."/>
            <person name="Ryan C.M."/>
            <person name="Banfield J.F."/>
        </authorList>
    </citation>
    <scope>NUCLEOTIDE SEQUENCE [LARGE SCALE GENOMIC DNA]</scope>
    <source>
        <strain evidence="1">CG08_land_8_20_14_0_20_45_16</strain>
    </source>
</reference>
<dbReference type="InterPro" id="IPR015919">
    <property type="entry name" value="Cadherin-like_sf"/>
</dbReference>
<evidence type="ECO:0000313" key="1">
    <source>
        <dbReference type="EMBL" id="PIS30470.1"/>
    </source>
</evidence>
<evidence type="ECO:0000313" key="2">
    <source>
        <dbReference type="Proteomes" id="UP000231343"/>
    </source>
</evidence>
<dbReference type="GO" id="GO:0016020">
    <property type="term" value="C:membrane"/>
    <property type="evidence" value="ECO:0007669"/>
    <property type="project" value="InterPro"/>
</dbReference>